<feature type="compositionally biased region" description="Basic and acidic residues" evidence="1">
    <location>
        <begin position="587"/>
        <end position="599"/>
    </location>
</feature>
<evidence type="ECO:0000256" key="1">
    <source>
        <dbReference type="SAM" id="MobiDB-lite"/>
    </source>
</evidence>
<feature type="compositionally biased region" description="Low complexity" evidence="1">
    <location>
        <begin position="501"/>
        <end position="517"/>
    </location>
</feature>
<feature type="region of interest" description="Disordered" evidence="1">
    <location>
        <begin position="583"/>
        <end position="640"/>
    </location>
</feature>
<evidence type="ECO:0000313" key="3">
    <source>
        <dbReference type="EMBL" id="SEP23195.1"/>
    </source>
</evidence>
<evidence type="ECO:0008006" key="5">
    <source>
        <dbReference type="Google" id="ProtNLM"/>
    </source>
</evidence>
<feature type="compositionally biased region" description="Gly residues" evidence="1">
    <location>
        <begin position="485"/>
        <end position="494"/>
    </location>
</feature>
<keyword evidence="4" id="KW-1185">Reference proteome</keyword>
<keyword evidence="2" id="KW-0472">Membrane</keyword>
<protein>
    <recommendedName>
        <fullName evidence="5">TrbL/VirB6 plasmid conjugal transfer protein</fullName>
    </recommendedName>
</protein>
<accession>A0A1H8W6B5</accession>
<sequence length="640" mass="65311">MAPAAPQLTFSQLSLMPPTTDADTNFNVRVRRYAFVLVAVAVITAGFVTPVLASPVTTSPNGPNSTRAAGTPTPSTPNATVLLQSQSPPTPDSGNGSENATSYAACTGKGPIRGAICNVIENAKQSILGGALDATQDIARSTLELILRRPVPKRGGEIVVFRPPTNQPLAGAYDGWTSVGLPLGFLTWILGVGIALTSRFRPEASFATQGFQIEQKLGRNLFLTLGSWWVGAFILHVANGLILAVAPRGDQLVMGPQSGIGTLLGTGLLAGLLWVATAAIVTILLITTLLAYVLCLTFMVFLPVFSALMLFDTGGVLRTIGQFGQKGWDIFIRAAFFPLPAALVLGSGTYVAAGTMGFVESAVAIGGFAEVAGTLAFAAVTFVTQLAALVATLWMLLGSRAAKTAGGIMAGLGGAAMYSRAKAGAKTLAGKASMPNVGATRSAASAATGTSIPSDLFDRVTSTRGTSGSGAALGAESQTNVAGALGPGTSGNSGDGLASVGTPTGGRPSSGTITIGSSAGARTDVSAAATDGFDLVVVDGEGDMTDGQRYQPGYVTDGEFQPIESKGQTRQLIVREHDRFATAYDSDGDHPGVLHRGEADGSLYDTKPVAGEDWGVSAAEETKISRDSVFDARGTGGGSQ</sequence>
<feature type="transmembrane region" description="Helical" evidence="2">
    <location>
        <begin position="373"/>
        <end position="397"/>
    </location>
</feature>
<reference evidence="4" key="1">
    <citation type="submission" date="2016-10" db="EMBL/GenBank/DDBJ databases">
        <authorList>
            <person name="Varghese N."/>
            <person name="Submissions S."/>
        </authorList>
    </citation>
    <scope>NUCLEOTIDE SEQUENCE [LARGE SCALE GENOMIC DNA]</scope>
    <source>
        <strain evidence="4">CGMCC 1.10121</strain>
    </source>
</reference>
<dbReference type="AlphaFoldDB" id="A0A1H8W6B5"/>
<feature type="transmembrane region" description="Helical" evidence="2">
    <location>
        <begin position="176"/>
        <end position="196"/>
    </location>
</feature>
<feature type="transmembrane region" description="Helical" evidence="2">
    <location>
        <begin position="32"/>
        <end position="53"/>
    </location>
</feature>
<keyword evidence="2" id="KW-1133">Transmembrane helix</keyword>
<proteinExistence type="predicted"/>
<keyword evidence="2" id="KW-0812">Transmembrane</keyword>
<feature type="region of interest" description="Disordered" evidence="1">
    <location>
        <begin position="455"/>
        <end position="517"/>
    </location>
</feature>
<feature type="compositionally biased region" description="Basic and acidic residues" evidence="1">
    <location>
        <begin position="620"/>
        <end position="630"/>
    </location>
</feature>
<dbReference type="Pfam" id="PF19590">
    <property type="entry name" value="TrbL_3"/>
    <property type="match status" value="1"/>
</dbReference>
<dbReference type="InterPro" id="IPR045782">
    <property type="entry name" value="TrbL_3"/>
</dbReference>
<feature type="region of interest" description="Disordered" evidence="1">
    <location>
        <begin position="53"/>
        <end position="100"/>
    </location>
</feature>
<dbReference type="EMBL" id="FODV01000024">
    <property type="protein sequence ID" value="SEP23195.1"/>
    <property type="molecule type" value="Genomic_DNA"/>
</dbReference>
<name>A0A1H8W6B5_9EURY</name>
<evidence type="ECO:0000313" key="4">
    <source>
        <dbReference type="Proteomes" id="UP000199126"/>
    </source>
</evidence>
<feature type="transmembrane region" description="Helical" evidence="2">
    <location>
        <begin position="331"/>
        <end position="353"/>
    </location>
</feature>
<feature type="transmembrane region" description="Helical" evidence="2">
    <location>
        <begin position="289"/>
        <end position="311"/>
    </location>
</feature>
<feature type="transmembrane region" description="Helical" evidence="2">
    <location>
        <begin position="226"/>
        <end position="246"/>
    </location>
</feature>
<feature type="transmembrane region" description="Helical" evidence="2">
    <location>
        <begin position="258"/>
        <end position="283"/>
    </location>
</feature>
<evidence type="ECO:0000256" key="2">
    <source>
        <dbReference type="SAM" id="Phobius"/>
    </source>
</evidence>
<dbReference type="Proteomes" id="UP000199126">
    <property type="component" value="Unassembled WGS sequence"/>
</dbReference>
<organism evidence="3 4">
    <name type="scientific">Halogranum amylolyticum</name>
    <dbReference type="NCBI Taxonomy" id="660520"/>
    <lineage>
        <taxon>Archaea</taxon>
        <taxon>Methanobacteriati</taxon>
        <taxon>Methanobacteriota</taxon>
        <taxon>Stenosarchaea group</taxon>
        <taxon>Halobacteria</taxon>
        <taxon>Halobacteriales</taxon>
        <taxon>Haloferacaceae</taxon>
    </lineage>
</organism>
<feature type="compositionally biased region" description="Polar residues" evidence="1">
    <location>
        <begin position="55"/>
        <end position="100"/>
    </location>
</feature>
<gene>
    <name evidence="3" type="ORF">SAMN04487948_12434</name>
</gene>